<protein>
    <submittedName>
        <fullName evidence="1">Os01g0747451 protein</fullName>
    </submittedName>
</protein>
<reference evidence="1 2" key="3">
    <citation type="journal article" date="2013" name="Rice">
        <title>Improvement of the Oryza sativa Nipponbare reference genome using next generation sequence and optical map data.</title>
        <authorList>
            <person name="Kawahara Y."/>
            <person name="de la Bastide M."/>
            <person name="Hamilton J.P."/>
            <person name="Kanamori H."/>
            <person name="McCombie W.R."/>
            <person name="Ouyang S."/>
            <person name="Schwartz D.C."/>
            <person name="Tanaka T."/>
            <person name="Wu J."/>
            <person name="Zhou S."/>
            <person name="Childs K.L."/>
            <person name="Davidson R.M."/>
            <person name="Lin H."/>
            <person name="Quesada-Ocampo L."/>
            <person name="Vaillancourt B."/>
            <person name="Sakai H."/>
            <person name="Lee S.S."/>
            <person name="Kim J."/>
            <person name="Numa H."/>
            <person name="Itoh T."/>
            <person name="Buell C.R."/>
            <person name="Matsumoto T."/>
        </authorList>
    </citation>
    <scope>NUCLEOTIDE SEQUENCE [LARGE SCALE GENOMIC DNA]</scope>
    <source>
        <strain evidence="2">cv. Nipponbare</strain>
    </source>
</reference>
<sequence>MWLLPSCHFQPYHPAWWTLLATADDHEASLAAPVWRPRRTKLSLSLTTAGHSTILNSPRWWLGASPSVPS</sequence>
<dbReference type="Proteomes" id="UP000059680">
    <property type="component" value="Chromosome 1"/>
</dbReference>
<keyword evidence="2" id="KW-1185">Reference proteome</keyword>
<evidence type="ECO:0000313" key="2">
    <source>
        <dbReference type="Proteomes" id="UP000059680"/>
    </source>
</evidence>
<dbReference type="Gramene" id="Os01t0747451-00">
    <property type="protein sequence ID" value="Os01t0747451-00"/>
    <property type="gene ID" value="Os01g0747451"/>
</dbReference>
<reference evidence="2" key="1">
    <citation type="journal article" date="2005" name="Nature">
        <title>The map-based sequence of the rice genome.</title>
        <authorList>
            <consortium name="International rice genome sequencing project (IRGSP)"/>
            <person name="Matsumoto T."/>
            <person name="Wu J."/>
            <person name="Kanamori H."/>
            <person name="Katayose Y."/>
            <person name="Fujisawa M."/>
            <person name="Namiki N."/>
            <person name="Mizuno H."/>
            <person name="Yamamoto K."/>
            <person name="Antonio B.A."/>
            <person name="Baba T."/>
            <person name="Sakata K."/>
            <person name="Nagamura Y."/>
            <person name="Aoki H."/>
            <person name="Arikawa K."/>
            <person name="Arita K."/>
            <person name="Bito T."/>
            <person name="Chiden Y."/>
            <person name="Fujitsuka N."/>
            <person name="Fukunaka R."/>
            <person name="Hamada M."/>
            <person name="Harada C."/>
            <person name="Hayashi A."/>
            <person name="Hijishita S."/>
            <person name="Honda M."/>
            <person name="Hosokawa S."/>
            <person name="Ichikawa Y."/>
            <person name="Idonuma A."/>
            <person name="Iijima M."/>
            <person name="Ikeda M."/>
            <person name="Ikeno M."/>
            <person name="Ito K."/>
            <person name="Ito S."/>
            <person name="Ito T."/>
            <person name="Ito Y."/>
            <person name="Ito Y."/>
            <person name="Iwabuchi A."/>
            <person name="Kamiya K."/>
            <person name="Karasawa W."/>
            <person name="Kurita K."/>
            <person name="Katagiri S."/>
            <person name="Kikuta A."/>
            <person name="Kobayashi H."/>
            <person name="Kobayashi N."/>
            <person name="Machita K."/>
            <person name="Maehara T."/>
            <person name="Masukawa M."/>
            <person name="Mizubayashi T."/>
            <person name="Mukai Y."/>
            <person name="Nagasaki H."/>
            <person name="Nagata Y."/>
            <person name="Naito S."/>
            <person name="Nakashima M."/>
            <person name="Nakama Y."/>
            <person name="Nakamichi Y."/>
            <person name="Nakamura M."/>
            <person name="Meguro A."/>
            <person name="Negishi M."/>
            <person name="Ohta I."/>
            <person name="Ohta T."/>
            <person name="Okamoto M."/>
            <person name="Ono N."/>
            <person name="Saji S."/>
            <person name="Sakaguchi M."/>
            <person name="Sakai K."/>
            <person name="Shibata M."/>
            <person name="Shimokawa T."/>
            <person name="Song J."/>
            <person name="Takazaki Y."/>
            <person name="Terasawa K."/>
            <person name="Tsugane M."/>
            <person name="Tsuji K."/>
            <person name="Ueda S."/>
            <person name="Waki K."/>
            <person name="Yamagata H."/>
            <person name="Yamamoto M."/>
            <person name="Yamamoto S."/>
            <person name="Yamane H."/>
            <person name="Yoshiki S."/>
            <person name="Yoshihara R."/>
            <person name="Yukawa K."/>
            <person name="Zhong H."/>
            <person name="Yano M."/>
            <person name="Yuan Q."/>
            <person name="Ouyang S."/>
            <person name="Liu J."/>
            <person name="Jones K.M."/>
            <person name="Gansberger K."/>
            <person name="Moffat K."/>
            <person name="Hill J."/>
            <person name="Bera J."/>
            <person name="Fadrosh D."/>
            <person name="Jin S."/>
            <person name="Johri S."/>
            <person name="Kim M."/>
            <person name="Overton L."/>
            <person name="Reardon M."/>
            <person name="Tsitrin T."/>
            <person name="Vuong H."/>
            <person name="Weaver B."/>
            <person name="Ciecko A."/>
            <person name="Tallon L."/>
            <person name="Jackson J."/>
            <person name="Pai G."/>
            <person name="Aken S.V."/>
            <person name="Utterback T."/>
            <person name="Reidmuller S."/>
            <person name="Feldblyum T."/>
            <person name="Hsiao J."/>
            <person name="Zismann V."/>
            <person name="Iobst S."/>
            <person name="de Vazeille A.R."/>
            <person name="Buell C.R."/>
            <person name="Ying K."/>
            <person name="Li Y."/>
            <person name="Lu T."/>
            <person name="Huang Y."/>
            <person name="Zhao Q."/>
            <person name="Feng Q."/>
            <person name="Zhang L."/>
            <person name="Zhu J."/>
            <person name="Weng Q."/>
            <person name="Mu J."/>
            <person name="Lu Y."/>
            <person name="Fan D."/>
            <person name="Liu Y."/>
            <person name="Guan J."/>
            <person name="Zhang Y."/>
            <person name="Yu S."/>
            <person name="Liu X."/>
            <person name="Zhang Y."/>
            <person name="Hong G."/>
            <person name="Han B."/>
            <person name="Choisne N."/>
            <person name="Demange N."/>
            <person name="Orjeda G."/>
            <person name="Samain S."/>
            <person name="Cattolico L."/>
            <person name="Pelletier E."/>
            <person name="Couloux A."/>
            <person name="Segurens B."/>
            <person name="Wincker P."/>
            <person name="D'Hont A."/>
            <person name="Scarpelli C."/>
            <person name="Weissenbach J."/>
            <person name="Salanoubat M."/>
            <person name="Quetier F."/>
            <person name="Yu Y."/>
            <person name="Kim H.R."/>
            <person name="Rambo T."/>
            <person name="Currie J."/>
            <person name="Collura K."/>
            <person name="Luo M."/>
            <person name="Yang T."/>
            <person name="Ammiraju J.S.S."/>
            <person name="Engler F."/>
            <person name="Soderlund C."/>
            <person name="Wing R.A."/>
            <person name="Palmer L.E."/>
            <person name="de la Bastide M."/>
            <person name="Spiegel L."/>
            <person name="Nascimento L."/>
            <person name="Zutavern T."/>
            <person name="O'Shaughnessy A."/>
            <person name="Dike S."/>
            <person name="Dedhia N."/>
            <person name="Preston R."/>
            <person name="Balija V."/>
            <person name="McCombie W.R."/>
            <person name="Chow T."/>
            <person name="Chen H."/>
            <person name="Chung M."/>
            <person name="Chen C."/>
            <person name="Shaw J."/>
            <person name="Wu H."/>
            <person name="Hsiao K."/>
            <person name="Chao Y."/>
            <person name="Chu M."/>
            <person name="Cheng C."/>
            <person name="Hour A."/>
            <person name="Lee P."/>
            <person name="Lin S."/>
            <person name="Lin Y."/>
            <person name="Liou J."/>
            <person name="Liu S."/>
            <person name="Hsing Y."/>
            <person name="Raghuvanshi S."/>
            <person name="Mohanty A."/>
            <person name="Bharti A.K."/>
            <person name="Gaur A."/>
            <person name="Gupta V."/>
            <person name="Kumar D."/>
            <person name="Ravi V."/>
            <person name="Vij S."/>
            <person name="Kapur A."/>
            <person name="Khurana P."/>
            <person name="Khurana P."/>
            <person name="Khurana J.P."/>
            <person name="Tyagi A.K."/>
            <person name="Gaikwad K."/>
            <person name="Singh A."/>
            <person name="Dalal V."/>
            <person name="Srivastava S."/>
            <person name="Dixit A."/>
            <person name="Pal A.K."/>
            <person name="Ghazi I.A."/>
            <person name="Yadav M."/>
            <person name="Pandit A."/>
            <person name="Bhargava A."/>
            <person name="Sureshbabu K."/>
            <person name="Batra K."/>
            <person name="Sharma T.R."/>
            <person name="Mohapatra T."/>
            <person name="Singh N.K."/>
            <person name="Messing J."/>
            <person name="Nelson A.B."/>
            <person name="Fuks G."/>
            <person name="Kavchok S."/>
            <person name="Keizer G."/>
            <person name="Linton E."/>
            <person name="Llaca V."/>
            <person name="Song R."/>
            <person name="Tanyolac B."/>
            <person name="Young S."/>
            <person name="Ho-Il K."/>
            <person name="Hahn J.H."/>
            <person name="Sangsakoo G."/>
            <person name="Vanavichit A."/>
            <person name="de Mattos Luiz.A.T."/>
            <person name="Zimmer P.D."/>
            <person name="Malone G."/>
            <person name="Dellagostin O."/>
            <person name="de Oliveira A.C."/>
            <person name="Bevan M."/>
            <person name="Bancroft I."/>
            <person name="Minx P."/>
            <person name="Cordum H."/>
            <person name="Wilson R."/>
            <person name="Cheng Z."/>
            <person name="Jin W."/>
            <person name="Jiang J."/>
            <person name="Leong S.A."/>
            <person name="Iwama H."/>
            <person name="Gojobori T."/>
            <person name="Itoh T."/>
            <person name="Niimura Y."/>
            <person name="Fujii Y."/>
            <person name="Habara T."/>
            <person name="Sakai H."/>
            <person name="Sato Y."/>
            <person name="Wilson G."/>
            <person name="Kumar K."/>
            <person name="McCouch S."/>
            <person name="Juretic N."/>
            <person name="Hoen D."/>
            <person name="Wright S."/>
            <person name="Bruskiewich R."/>
            <person name="Bureau T."/>
            <person name="Miyao A."/>
            <person name="Hirochika H."/>
            <person name="Nishikawa T."/>
            <person name="Kadowaki K."/>
            <person name="Sugiura M."/>
            <person name="Burr B."/>
            <person name="Sasaki T."/>
        </authorList>
    </citation>
    <scope>NUCLEOTIDE SEQUENCE [LARGE SCALE GENOMIC DNA]</scope>
    <source>
        <strain evidence="2">cv. Nipponbare</strain>
    </source>
</reference>
<proteinExistence type="predicted"/>
<dbReference type="EMBL" id="AP014957">
    <property type="protein sequence ID" value="BAS74326.1"/>
    <property type="molecule type" value="Genomic_DNA"/>
</dbReference>
<reference evidence="1 2" key="2">
    <citation type="journal article" date="2013" name="Plant Cell Physiol.">
        <title>Rice Annotation Project Database (RAP-DB): an integrative and interactive database for rice genomics.</title>
        <authorList>
            <person name="Sakai H."/>
            <person name="Lee S.S."/>
            <person name="Tanaka T."/>
            <person name="Numa H."/>
            <person name="Kim J."/>
            <person name="Kawahara Y."/>
            <person name="Wakimoto H."/>
            <person name="Yang C.C."/>
            <person name="Iwamoto M."/>
            <person name="Abe T."/>
            <person name="Yamada Y."/>
            <person name="Muto A."/>
            <person name="Inokuchi H."/>
            <person name="Ikemura T."/>
            <person name="Matsumoto T."/>
            <person name="Sasaki T."/>
            <person name="Itoh T."/>
        </authorList>
    </citation>
    <scope>NUCLEOTIDE SEQUENCE [LARGE SCALE GENOMIC DNA]</scope>
    <source>
        <strain evidence="2">cv. Nipponbare</strain>
    </source>
</reference>
<organism evidence="1 2">
    <name type="scientific">Oryza sativa subsp. japonica</name>
    <name type="common">Rice</name>
    <dbReference type="NCBI Taxonomy" id="39947"/>
    <lineage>
        <taxon>Eukaryota</taxon>
        <taxon>Viridiplantae</taxon>
        <taxon>Streptophyta</taxon>
        <taxon>Embryophyta</taxon>
        <taxon>Tracheophyta</taxon>
        <taxon>Spermatophyta</taxon>
        <taxon>Magnoliopsida</taxon>
        <taxon>Liliopsida</taxon>
        <taxon>Poales</taxon>
        <taxon>Poaceae</taxon>
        <taxon>BOP clade</taxon>
        <taxon>Oryzoideae</taxon>
        <taxon>Oryzeae</taxon>
        <taxon>Oryzinae</taxon>
        <taxon>Oryza</taxon>
        <taxon>Oryza sativa</taxon>
    </lineage>
</organism>
<gene>
    <name evidence="1" type="ordered locus">Os01g0747451</name>
    <name evidence="1" type="ORF">OSNPB_010747451</name>
</gene>
<dbReference type="AlphaFoldDB" id="A0A0P0V868"/>
<accession>A0A0P0V868</accession>
<evidence type="ECO:0000313" key="1">
    <source>
        <dbReference type="EMBL" id="BAS74326.1"/>
    </source>
</evidence>
<name>A0A0P0V868_ORYSJ</name>
<dbReference type="InParanoid" id="A0A0P0V868"/>
<dbReference type="PaxDb" id="39947-A0A0P0V868"/>